<dbReference type="Proteomes" id="UP000070133">
    <property type="component" value="Unassembled WGS sequence"/>
</dbReference>
<gene>
    <name evidence="2" type="ORF">AC578_834</name>
</gene>
<proteinExistence type="predicted"/>
<organism evidence="2 3">
    <name type="scientific">Pseudocercospora eumusae</name>
    <dbReference type="NCBI Taxonomy" id="321146"/>
    <lineage>
        <taxon>Eukaryota</taxon>
        <taxon>Fungi</taxon>
        <taxon>Dikarya</taxon>
        <taxon>Ascomycota</taxon>
        <taxon>Pezizomycotina</taxon>
        <taxon>Dothideomycetes</taxon>
        <taxon>Dothideomycetidae</taxon>
        <taxon>Mycosphaerellales</taxon>
        <taxon>Mycosphaerellaceae</taxon>
        <taxon>Pseudocercospora</taxon>
    </lineage>
</organism>
<feature type="compositionally biased region" description="Polar residues" evidence="1">
    <location>
        <begin position="121"/>
        <end position="130"/>
    </location>
</feature>
<accession>A0A139GZU9</accession>
<feature type="compositionally biased region" description="Basic and acidic residues" evidence="1">
    <location>
        <begin position="109"/>
        <end position="119"/>
    </location>
</feature>
<comment type="caution">
    <text evidence="2">The sequence shown here is derived from an EMBL/GenBank/DDBJ whole genome shotgun (WGS) entry which is preliminary data.</text>
</comment>
<keyword evidence="3" id="KW-1185">Reference proteome</keyword>
<dbReference type="AlphaFoldDB" id="A0A139GZU9"/>
<reference evidence="2 3" key="1">
    <citation type="submission" date="2015-07" db="EMBL/GenBank/DDBJ databases">
        <title>Comparative genomics of the Sigatoka disease complex on banana suggests a link between parallel evolutionary changes in Pseudocercospora fijiensis and Pseudocercospora eumusae and increased virulence on the banana host.</title>
        <authorList>
            <person name="Chang T.-C."/>
            <person name="Salvucci A."/>
            <person name="Crous P.W."/>
            <person name="Stergiopoulos I."/>
        </authorList>
    </citation>
    <scope>NUCLEOTIDE SEQUENCE [LARGE SCALE GENOMIC DNA]</scope>
    <source>
        <strain evidence="2 3">CBS 114824</strain>
    </source>
</reference>
<dbReference type="EMBL" id="LFZN01000204">
    <property type="protein sequence ID" value="KXS95679.1"/>
    <property type="molecule type" value="Genomic_DNA"/>
</dbReference>
<feature type="region of interest" description="Disordered" evidence="1">
    <location>
        <begin position="107"/>
        <end position="130"/>
    </location>
</feature>
<name>A0A139GZU9_9PEZI</name>
<evidence type="ECO:0000313" key="3">
    <source>
        <dbReference type="Proteomes" id="UP000070133"/>
    </source>
</evidence>
<evidence type="ECO:0000256" key="1">
    <source>
        <dbReference type="SAM" id="MobiDB-lite"/>
    </source>
</evidence>
<evidence type="ECO:0000313" key="2">
    <source>
        <dbReference type="EMBL" id="KXS95679.1"/>
    </source>
</evidence>
<protein>
    <submittedName>
        <fullName evidence="2">Uncharacterized protein</fullName>
    </submittedName>
</protein>
<sequence>MGPEQAAGRATIEAYAEVALAEKWEKSFSQMSARLKGSRLLALPGDTSPPTDKGLLRHIAPGSENIVTVNPLTGREVSTRSGRAVQENIEATTAKLLSKVIAYAVRGPGHVDEREHPAENRTGTEPFSDE</sequence>